<protein>
    <submittedName>
        <fullName evidence="1">7007_t:CDS:1</fullName>
    </submittedName>
</protein>
<gene>
    <name evidence="1" type="ORF">SPELUC_LOCUS8075</name>
</gene>
<dbReference type="EMBL" id="CAJVPW010011527">
    <property type="protein sequence ID" value="CAG8626665.1"/>
    <property type="molecule type" value="Genomic_DNA"/>
</dbReference>
<evidence type="ECO:0000313" key="2">
    <source>
        <dbReference type="Proteomes" id="UP000789366"/>
    </source>
</evidence>
<comment type="caution">
    <text evidence="1">The sequence shown here is derived from an EMBL/GenBank/DDBJ whole genome shotgun (WGS) entry which is preliminary data.</text>
</comment>
<evidence type="ECO:0000313" key="1">
    <source>
        <dbReference type="EMBL" id="CAG8626665.1"/>
    </source>
</evidence>
<dbReference type="Proteomes" id="UP000789366">
    <property type="component" value="Unassembled WGS sequence"/>
</dbReference>
<name>A0ACA9N356_9GLOM</name>
<organism evidence="1 2">
    <name type="scientific">Cetraspora pellucida</name>
    <dbReference type="NCBI Taxonomy" id="1433469"/>
    <lineage>
        <taxon>Eukaryota</taxon>
        <taxon>Fungi</taxon>
        <taxon>Fungi incertae sedis</taxon>
        <taxon>Mucoromycota</taxon>
        <taxon>Glomeromycotina</taxon>
        <taxon>Glomeromycetes</taxon>
        <taxon>Diversisporales</taxon>
        <taxon>Gigasporaceae</taxon>
        <taxon>Cetraspora</taxon>
    </lineage>
</organism>
<reference evidence="1" key="1">
    <citation type="submission" date="2021-06" db="EMBL/GenBank/DDBJ databases">
        <authorList>
            <person name="Kallberg Y."/>
            <person name="Tangrot J."/>
            <person name="Rosling A."/>
        </authorList>
    </citation>
    <scope>NUCLEOTIDE SEQUENCE</scope>
    <source>
        <strain evidence="1">28 12/20/2015</strain>
    </source>
</reference>
<proteinExistence type="predicted"/>
<accession>A0ACA9N356</accession>
<sequence>MNDSKNAKQIDNKTENYDELIGKNEIKESEADSVLLSITDPNDMEQNEMIFSKTSSTHSVKEDEHSELIRQDVEKGVITVNEGDEKEDLAPELVKLENIPRFEPLIKPHIDTGFMLGGLWGSTPQVHEKEPSFGYESLFKFSLIYQSHIKKCVDEICEYQRVVMDAVKSADEYCAKTNQSIIATQLQAKTNYEQISVVNGLIKQVEKTHKLVYEIFQTLNKLEKLIPEEGLFGDKPSSPKWPIIHKLCLTAKQKSSHSIKIPQRTNSSVVAVSQYNVLSDKHKDSEPLSPVQTTDWMSSSVSSVQNIILGENMISDRFRDILINPMREGLINPMREGLINPMREGIKRIISSSSINTIVSTSEPRTSLSNSGSELSMSPSFGSNLSNSNLSPPSGSSVSLLTNMLKRSASQKEGDPQNKV</sequence>
<keyword evidence="2" id="KW-1185">Reference proteome</keyword>